<evidence type="ECO:0000256" key="1">
    <source>
        <dbReference type="SAM" id="MobiDB-lite"/>
    </source>
</evidence>
<proteinExistence type="predicted"/>
<feature type="region of interest" description="Disordered" evidence="1">
    <location>
        <begin position="1"/>
        <end position="24"/>
    </location>
</feature>
<dbReference type="EMBL" id="CP004393">
    <property type="protein sequence ID" value="AJE47492.1"/>
    <property type="molecule type" value="Genomic_DNA"/>
</dbReference>
<sequence length="72" mass="7679">MPHKDKAASLFRQTTTKPVTPHDRTAAAAREIIETEAARRADLTASLKAARLSRDAGKVAPDGPPASDKKNT</sequence>
<protein>
    <submittedName>
        <fullName evidence="2">Uncharacterized protein</fullName>
    </submittedName>
</protein>
<dbReference type="OrthoDB" id="9943568at2"/>
<name>A0A0B5E549_9RHOB</name>
<dbReference type="KEGG" id="cid:P73_2777"/>
<dbReference type="Proteomes" id="UP000031521">
    <property type="component" value="Chromosome"/>
</dbReference>
<keyword evidence="3" id="KW-1185">Reference proteome</keyword>
<feature type="region of interest" description="Disordered" evidence="1">
    <location>
        <begin position="50"/>
        <end position="72"/>
    </location>
</feature>
<organism evidence="2 3">
    <name type="scientific">Celeribacter indicus</name>
    <dbReference type="NCBI Taxonomy" id="1208324"/>
    <lineage>
        <taxon>Bacteria</taxon>
        <taxon>Pseudomonadati</taxon>
        <taxon>Pseudomonadota</taxon>
        <taxon>Alphaproteobacteria</taxon>
        <taxon>Rhodobacterales</taxon>
        <taxon>Roseobacteraceae</taxon>
        <taxon>Celeribacter</taxon>
    </lineage>
</organism>
<dbReference type="AlphaFoldDB" id="A0A0B5E549"/>
<reference evidence="2 3" key="1">
    <citation type="journal article" date="2014" name="Int. J. Syst. Evol. Microbiol.">
        <title>Celeribacter indicus sp. nov., a polycyclic aromatic hydrocarbon-degrading bacterium from deep-sea sediment and reclassification of Huaishuia halophila as Celeribacter halophilus comb. nov.</title>
        <authorList>
            <person name="Lai Q."/>
            <person name="Cao J."/>
            <person name="Yuan J."/>
            <person name="Li F."/>
            <person name="Shao Z."/>
        </authorList>
    </citation>
    <scope>NUCLEOTIDE SEQUENCE [LARGE SCALE GENOMIC DNA]</scope>
    <source>
        <strain evidence="2">P73</strain>
    </source>
</reference>
<evidence type="ECO:0000313" key="2">
    <source>
        <dbReference type="EMBL" id="AJE47492.1"/>
    </source>
</evidence>
<dbReference type="RefSeq" id="WP_043870045.1">
    <property type="nucleotide sequence ID" value="NZ_CP004393.1"/>
</dbReference>
<evidence type="ECO:0000313" key="3">
    <source>
        <dbReference type="Proteomes" id="UP000031521"/>
    </source>
</evidence>
<dbReference type="HOGENOM" id="CLU_2715007_0_0_5"/>
<gene>
    <name evidence="2" type="ORF">P73_2777</name>
</gene>
<accession>A0A0B5E549</accession>